<comment type="subunit">
    <text evidence="7">Homotrimer.</text>
</comment>
<gene>
    <name evidence="7 11" type="primary">lpxD</name>
    <name evidence="11" type="ORF">J8C05_10170</name>
</gene>
<dbReference type="EMBL" id="CP072642">
    <property type="protein sequence ID" value="QUV93720.1"/>
    <property type="molecule type" value="Genomic_DNA"/>
</dbReference>
<dbReference type="NCBIfam" id="TIGR01853">
    <property type="entry name" value="lipid_A_lpxD"/>
    <property type="match status" value="1"/>
</dbReference>
<keyword evidence="5 7" id="KW-0443">Lipid metabolism</keyword>
<feature type="coiled-coil region" evidence="8">
    <location>
        <begin position="324"/>
        <end position="358"/>
    </location>
</feature>
<keyword evidence="1 7" id="KW-0444">Lipid biosynthesis</keyword>
<comment type="function">
    <text evidence="7">Catalyzes the N-acylation of UDP-3-O-acylglucosamine using 3-hydroxyacyl-ACP as the acyl donor. Is involved in the biosynthesis of lipid A, a phosphorylated glycolipid that anchors the lipopolysaccharide to the outer membrane of the cell.</text>
</comment>
<feature type="domain" description="UDP-3-O-[3-hydroxymyristoyl] glucosamine N-acyltransferase non-repeat region" evidence="9">
    <location>
        <begin position="31"/>
        <end position="95"/>
    </location>
</feature>
<evidence type="ECO:0000256" key="2">
    <source>
        <dbReference type="ARBA" id="ARBA00022556"/>
    </source>
</evidence>
<keyword evidence="8" id="KW-0175">Coiled coil</keyword>
<dbReference type="InterPro" id="IPR020573">
    <property type="entry name" value="UDP_GlcNAc_AcTrfase_non-rep"/>
</dbReference>
<feature type="active site" description="Proton acceptor" evidence="7">
    <location>
        <position position="248"/>
    </location>
</feature>
<evidence type="ECO:0000256" key="1">
    <source>
        <dbReference type="ARBA" id="ARBA00022516"/>
    </source>
</evidence>
<keyword evidence="6 7" id="KW-0012">Acyltransferase</keyword>
<keyword evidence="2 7" id="KW-0441">Lipid A biosynthesis</keyword>
<dbReference type="SUPFAM" id="SSF51161">
    <property type="entry name" value="Trimeric LpxA-like enzymes"/>
    <property type="match status" value="1"/>
</dbReference>
<evidence type="ECO:0000256" key="4">
    <source>
        <dbReference type="ARBA" id="ARBA00022737"/>
    </source>
</evidence>
<dbReference type="Gene3D" id="3.40.1390.10">
    <property type="entry name" value="MurE/MurF, N-terminal domain"/>
    <property type="match status" value="1"/>
</dbReference>
<evidence type="ECO:0000313" key="11">
    <source>
        <dbReference type="EMBL" id="QUV93720.1"/>
    </source>
</evidence>
<dbReference type="HAMAP" id="MF_00523">
    <property type="entry name" value="LpxD"/>
    <property type="match status" value="1"/>
</dbReference>
<keyword evidence="3 7" id="KW-0808">Transferase</keyword>
<dbReference type="Pfam" id="PF25087">
    <property type="entry name" value="GMPPB_C"/>
    <property type="match status" value="1"/>
</dbReference>
<comment type="catalytic activity">
    <reaction evidence="7">
        <text>a UDP-3-O-[(3R)-3-hydroxyacyl]-alpha-D-glucosamine + a (3R)-hydroxyacyl-[ACP] = a UDP-2-N,3-O-bis[(3R)-3-hydroxyacyl]-alpha-D-glucosamine + holo-[ACP] + H(+)</text>
        <dbReference type="Rhea" id="RHEA:53836"/>
        <dbReference type="Rhea" id="RHEA-COMP:9685"/>
        <dbReference type="Rhea" id="RHEA-COMP:9945"/>
        <dbReference type="ChEBI" id="CHEBI:15378"/>
        <dbReference type="ChEBI" id="CHEBI:64479"/>
        <dbReference type="ChEBI" id="CHEBI:78827"/>
        <dbReference type="ChEBI" id="CHEBI:137740"/>
        <dbReference type="ChEBI" id="CHEBI:137748"/>
        <dbReference type="EC" id="2.3.1.191"/>
    </reaction>
</comment>
<keyword evidence="4 7" id="KW-0677">Repeat</keyword>
<keyword evidence="12" id="KW-1185">Reference proteome</keyword>
<dbReference type="NCBIfam" id="NF002060">
    <property type="entry name" value="PRK00892.1"/>
    <property type="match status" value="1"/>
</dbReference>
<evidence type="ECO:0000259" key="9">
    <source>
        <dbReference type="Pfam" id="PF04613"/>
    </source>
</evidence>
<dbReference type="PANTHER" id="PTHR43378">
    <property type="entry name" value="UDP-3-O-ACYLGLUCOSAMINE N-ACYLTRANSFERASE"/>
    <property type="match status" value="1"/>
</dbReference>
<evidence type="ECO:0000256" key="3">
    <source>
        <dbReference type="ARBA" id="ARBA00022679"/>
    </source>
</evidence>
<evidence type="ECO:0000259" key="10">
    <source>
        <dbReference type="Pfam" id="PF25087"/>
    </source>
</evidence>
<dbReference type="RefSeq" id="WP_211422072.1">
    <property type="nucleotide sequence ID" value="NZ_CP072642.1"/>
</dbReference>
<organism evidence="11 12">
    <name type="scientific">Chloracidobacterium sp. N</name>
    <dbReference type="NCBI Taxonomy" id="2821540"/>
    <lineage>
        <taxon>Bacteria</taxon>
        <taxon>Pseudomonadati</taxon>
        <taxon>Acidobacteriota</taxon>
        <taxon>Terriglobia</taxon>
        <taxon>Terriglobales</taxon>
        <taxon>Acidobacteriaceae</taxon>
        <taxon>Chloracidobacterium</taxon>
        <taxon>Chloracidobacterium aggregatum</taxon>
    </lineage>
</organism>
<dbReference type="GO" id="GO:0103118">
    <property type="term" value="F:UDP-3-O-[(3R)-3-hydroxyacyl]-glucosamine N-acyltransferase activity"/>
    <property type="evidence" value="ECO:0007669"/>
    <property type="project" value="UniProtKB-EC"/>
</dbReference>
<proteinExistence type="inferred from homology"/>
<dbReference type="InterPro" id="IPR018357">
    <property type="entry name" value="Hexapep_transf_CS"/>
</dbReference>
<dbReference type="InterPro" id="IPR007691">
    <property type="entry name" value="LpxD"/>
</dbReference>
<evidence type="ECO:0000256" key="8">
    <source>
        <dbReference type="SAM" id="Coils"/>
    </source>
</evidence>
<sequence length="361" mass="37857">MNHLPSAPTLRDLAAAFGYTVEGAADAAGTVITGVAGLDEAGPTELTFLSNPRYAAKARTTRAAAIIVSQGVATEGLPCPVVRAPDAYLAFARMAGWFYRPPRPSSGIHPTAIIAPSAQLGAEVSVGPYVVVGENVVLGDRVRLFAHTVIYDGARIGDDSVLHAHVVIREQVELGCRVIVHNHVTIGCDGFGYAKRPDGSWEKIPQAGRVIVEDDVEIGAGTQIDRPSVGETRIRRGAKLDNLVQIGHAVEVGEDTLLCAQVGIAGSATIGSRVILAGQVGVAGHLTIGDGVTALAQSGIPNDVPAGQQVAGYPAVDRRQWLRVSAAQARLPDLLKQVQHLEARLKALELAARENETSRKG</sequence>
<dbReference type="Proteomes" id="UP000677668">
    <property type="component" value="Chromosome 1"/>
</dbReference>
<evidence type="ECO:0000256" key="7">
    <source>
        <dbReference type="HAMAP-Rule" id="MF_00523"/>
    </source>
</evidence>
<comment type="similarity">
    <text evidence="7">Belongs to the transferase hexapeptide repeat family. LpxD subfamily.</text>
</comment>
<dbReference type="Pfam" id="PF04613">
    <property type="entry name" value="LpxD"/>
    <property type="match status" value="1"/>
</dbReference>
<dbReference type="InterPro" id="IPR056729">
    <property type="entry name" value="GMPPB_C"/>
</dbReference>
<evidence type="ECO:0000256" key="6">
    <source>
        <dbReference type="ARBA" id="ARBA00023315"/>
    </source>
</evidence>
<accession>A0ABX8B1V2</accession>
<reference evidence="11 12" key="1">
    <citation type="submission" date="2021-03" db="EMBL/GenBank/DDBJ databases">
        <title>Genomic and phenotypic characterization of Chloracidobacterium isolates provides evidence for multiple species.</title>
        <authorList>
            <person name="Saini M.K."/>
            <person name="Costas A.M.G."/>
            <person name="Tank M."/>
            <person name="Bryant D.A."/>
        </authorList>
    </citation>
    <scope>NUCLEOTIDE SEQUENCE [LARGE SCALE GENOMIC DNA]</scope>
    <source>
        <strain evidence="11 12">N</strain>
    </source>
</reference>
<dbReference type="InterPro" id="IPR011004">
    <property type="entry name" value="Trimer_LpxA-like_sf"/>
</dbReference>
<evidence type="ECO:0000256" key="5">
    <source>
        <dbReference type="ARBA" id="ARBA00023098"/>
    </source>
</evidence>
<comment type="pathway">
    <text evidence="7">Bacterial outer membrane biogenesis; LPS lipid A biosynthesis.</text>
</comment>
<evidence type="ECO:0000313" key="12">
    <source>
        <dbReference type="Proteomes" id="UP000677668"/>
    </source>
</evidence>
<protein>
    <recommendedName>
        <fullName evidence="7">UDP-3-O-acylglucosamine N-acyltransferase</fullName>
        <ecNumber evidence="7">2.3.1.191</ecNumber>
    </recommendedName>
</protein>
<dbReference type="PROSITE" id="PS00101">
    <property type="entry name" value="HEXAPEP_TRANSFERASES"/>
    <property type="match status" value="1"/>
</dbReference>
<name>A0ABX8B1V2_9BACT</name>
<feature type="domain" description="Mannose-1-phosphate guanyltransferase C-terminal" evidence="10">
    <location>
        <begin position="109"/>
        <end position="187"/>
    </location>
</feature>
<dbReference type="Gene3D" id="2.160.10.10">
    <property type="entry name" value="Hexapeptide repeat proteins"/>
    <property type="match status" value="1"/>
</dbReference>
<dbReference type="CDD" id="cd03352">
    <property type="entry name" value="LbH_LpxD"/>
    <property type="match status" value="1"/>
</dbReference>
<dbReference type="EC" id="2.3.1.191" evidence="7"/>
<dbReference type="PANTHER" id="PTHR43378:SF2">
    <property type="entry name" value="UDP-3-O-ACYLGLUCOSAMINE N-ACYLTRANSFERASE 1, MITOCHONDRIAL-RELATED"/>
    <property type="match status" value="1"/>
</dbReference>